<dbReference type="NCBIfam" id="TIGR01354">
    <property type="entry name" value="cyt_deam_tetra"/>
    <property type="match status" value="1"/>
</dbReference>
<dbReference type="Gene3D" id="3.40.140.10">
    <property type="entry name" value="Cytidine Deaminase, domain 2"/>
    <property type="match status" value="1"/>
</dbReference>
<comment type="catalytic activity">
    <reaction evidence="10 12">
        <text>2'-deoxycytidine + H2O + H(+) = 2'-deoxyuridine + NH4(+)</text>
        <dbReference type="Rhea" id="RHEA:13433"/>
        <dbReference type="ChEBI" id="CHEBI:15377"/>
        <dbReference type="ChEBI" id="CHEBI:15378"/>
        <dbReference type="ChEBI" id="CHEBI:15698"/>
        <dbReference type="ChEBI" id="CHEBI:16450"/>
        <dbReference type="ChEBI" id="CHEBI:28938"/>
        <dbReference type="EC" id="3.5.4.5"/>
    </reaction>
</comment>
<organism evidence="14 15">
    <name type="scientific">Acetomicrobium flavidum</name>
    <dbReference type="NCBI Taxonomy" id="49896"/>
    <lineage>
        <taxon>Bacteria</taxon>
        <taxon>Thermotogati</taxon>
        <taxon>Synergistota</taxon>
        <taxon>Synergistia</taxon>
        <taxon>Synergistales</taxon>
        <taxon>Acetomicrobiaceae</taxon>
        <taxon>Acetomicrobium</taxon>
    </lineage>
</organism>
<dbReference type="EC" id="3.5.4.5" evidence="4 12"/>
<evidence type="ECO:0000256" key="2">
    <source>
        <dbReference type="ARBA" id="ARBA00003949"/>
    </source>
</evidence>
<dbReference type="InterPro" id="IPR016193">
    <property type="entry name" value="Cytidine_deaminase-like"/>
</dbReference>
<dbReference type="CDD" id="cd01283">
    <property type="entry name" value="cytidine_deaminase"/>
    <property type="match status" value="1"/>
</dbReference>
<dbReference type="PROSITE" id="PS00903">
    <property type="entry name" value="CYT_DCMP_DEAMINASES_1"/>
    <property type="match status" value="1"/>
</dbReference>
<evidence type="ECO:0000313" key="15">
    <source>
        <dbReference type="Proteomes" id="UP000185093"/>
    </source>
</evidence>
<comment type="catalytic activity">
    <reaction evidence="11 12">
        <text>cytidine + H2O + H(+) = uridine + NH4(+)</text>
        <dbReference type="Rhea" id="RHEA:16069"/>
        <dbReference type="ChEBI" id="CHEBI:15377"/>
        <dbReference type="ChEBI" id="CHEBI:15378"/>
        <dbReference type="ChEBI" id="CHEBI:16704"/>
        <dbReference type="ChEBI" id="CHEBI:17562"/>
        <dbReference type="ChEBI" id="CHEBI:28938"/>
        <dbReference type="EC" id="3.5.4.5"/>
    </reaction>
</comment>
<name>A0ABY1JET5_9BACT</name>
<evidence type="ECO:0000256" key="8">
    <source>
        <dbReference type="ARBA" id="ARBA00022833"/>
    </source>
</evidence>
<dbReference type="RefSeq" id="WP_074199883.1">
    <property type="nucleotide sequence ID" value="NZ_FSQZ01000001.1"/>
</dbReference>
<dbReference type="EMBL" id="FSQZ01000001">
    <property type="protein sequence ID" value="SIN74606.1"/>
    <property type="molecule type" value="Genomic_DNA"/>
</dbReference>
<keyword evidence="15" id="KW-1185">Reference proteome</keyword>
<protein>
    <recommendedName>
        <fullName evidence="5 12">Cytidine deaminase</fullName>
        <ecNumber evidence="4 12">3.5.4.5</ecNumber>
    </recommendedName>
    <alternativeName>
        <fullName evidence="9 12">Cytidine aminohydrolase</fullName>
    </alternativeName>
</protein>
<dbReference type="PANTHER" id="PTHR11644:SF2">
    <property type="entry name" value="CYTIDINE DEAMINASE"/>
    <property type="match status" value="1"/>
</dbReference>
<evidence type="ECO:0000256" key="1">
    <source>
        <dbReference type="ARBA" id="ARBA00001947"/>
    </source>
</evidence>
<evidence type="ECO:0000256" key="9">
    <source>
        <dbReference type="ARBA" id="ARBA00032005"/>
    </source>
</evidence>
<evidence type="ECO:0000256" key="12">
    <source>
        <dbReference type="RuleBase" id="RU364006"/>
    </source>
</evidence>
<dbReference type="SUPFAM" id="SSF53927">
    <property type="entry name" value="Cytidine deaminase-like"/>
    <property type="match status" value="1"/>
</dbReference>
<evidence type="ECO:0000256" key="4">
    <source>
        <dbReference type="ARBA" id="ARBA00012783"/>
    </source>
</evidence>
<evidence type="ECO:0000256" key="3">
    <source>
        <dbReference type="ARBA" id="ARBA00006576"/>
    </source>
</evidence>
<evidence type="ECO:0000256" key="7">
    <source>
        <dbReference type="ARBA" id="ARBA00022801"/>
    </source>
</evidence>
<dbReference type="Pfam" id="PF00383">
    <property type="entry name" value="dCMP_cyt_deam_1"/>
    <property type="match status" value="1"/>
</dbReference>
<comment type="cofactor">
    <cofactor evidence="1 12">
        <name>Zn(2+)</name>
        <dbReference type="ChEBI" id="CHEBI:29105"/>
    </cofactor>
</comment>
<accession>A0ABY1JET5</accession>
<dbReference type="InterPro" id="IPR050202">
    <property type="entry name" value="Cyt/Deoxycyt_deaminase"/>
</dbReference>
<evidence type="ECO:0000256" key="5">
    <source>
        <dbReference type="ARBA" id="ARBA00018266"/>
    </source>
</evidence>
<keyword evidence="7 12" id="KW-0378">Hydrolase</keyword>
<comment type="caution">
    <text evidence="14">The sequence shown here is derived from an EMBL/GenBank/DDBJ whole genome shotgun (WGS) entry which is preliminary data.</text>
</comment>
<dbReference type="PROSITE" id="PS51747">
    <property type="entry name" value="CYT_DCMP_DEAMINASES_2"/>
    <property type="match status" value="1"/>
</dbReference>
<dbReference type="Proteomes" id="UP000185093">
    <property type="component" value="Unassembled WGS sequence"/>
</dbReference>
<reference evidence="14 15" key="1">
    <citation type="submission" date="2016-11" db="EMBL/GenBank/DDBJ databases">
        <authorList>
            <person name="Varghese N."/>
            <person name="Submissions S."/>
        </authorList>
    </citation>
    <scope>NUCLEOTIDE SEQUENCE [LARGE SCALE GENOMIC DNA]</scope>
    <source>
        <strain evidence="14 15">DSM 20664</strain>
    </source>
</reference>
<evidence type="ECO:0000256" key="11">
    <source>
        <dbReference type="ARBA" id="ARBA00049558"/>
    </source>
</evidence>
<proteinExistence type="inferred from homology"/>
<dbReference type="NCBIfam" id="NF004064">
    <property type="entry name" value="PRK05578.1"/>
    <property type="match status" value="1"/>
</dbReference>
<sequence length="128" mass="13798">MSAQEQELFALAKEARESAYAPYSDFKVGAALLGESGTIYLGCNVENASFGLTVCAERIALFKAVSEGERVFKAIAIYAGSKSVPPCGACLQVMAEFGDLDILLFDSKGSYVKWRISELLPQAFRLNG</sequence>
<keyword evidence="6 12" id="KW-0479">Metal-binding</keyword>
<evidence type="ECO:0000259" key="13">
    <source>
        <dbReference type="PROSITE" id="PS51747"/>
    </source>
</evidence>
<evidence type="ECO:0000256" key="10">
    <source>
        <dbReference type="ARBA" id="ARBA00049252"/>
    </source>
</evidence>
<dbReference type="InterPro" id="IPR006262">
    <property type="entry name" value="Cyt_deam_tetra"/>
</dbReference>
<dbReference type="InterPro" id="IPR016192">
    <property type="entry name" value="APOBEC/CMP_deaminase_Zn-bd"/>
</dbReference>
<gene>
    <name evidence="14" type="ORF">SAMN05444368_1669</name>
</gene>
<evidence type="ECO:0000256" key="6">
    <source>
        <dbReference type="ARBA" id="ARBA00022723"/>
    </source>
</evidence>
<keyword evidence="8 12" id="KW-0862">Zinc</keyword>
<comment type="similarity">
    <text evidence="3 12">Belongs to the cytidine and deoxycytidylate deaminase family.</text>
</comment>
<dbReference type="InterPro" id="IPR002125">
    <property type="entry name" value="CMP_dCMP_dom"/>
</dbReference>
<evidence type="ECO:0000313" key="14">
    <source>
        <dbReference type="EMBL" id="SIN74606.1"/>
    </source>
</evidence>
<feature type="domain" description="CMP/dCMP-type deaminase" evidence="13">
    <location>
        <begin position="3"/>
        <end position="127"/>
    </location>
</feature>
<dbReference type="PANTHER" id="PTHR11644">
    <property type="entry name" value="CYTIDINE DEAMINASE"/>
    <property type="match status" value="1"/>
</dbReference>
<comment type="function">
    <text evidence="2 12">This enzyme scavenges exogenous and endogenous cytidine and 2'-deoxycytidine for UMP synthesis.</text>
</comment>